<accession>A0ABX2VYY5</accession>
<feature type="region of interest" description="Disordered" evidence="1">
    <location>
        <begin position="22"/>
        <end position="45"/>
    </location>
</feature>
<organism evidence="2 3">
    <name type="scientific">Ajellomyces dermatitidis (strain ER-3 / ATCC MYA-2586)</name>
    <name type="common">Blastomyces dermatitidis</name>
    <dbReference type="NCBI Taxonomy" id="559297"/>
    <lineage>
        <taxon>Eukaryota</taxon>
        <taxon>Fungi</taxon>
        <taxon>Dikarya</taxon>
        <taxon>Ascomycota</taxon>
        <taxon>Pezizomycotina</taxon>
        <taxon>Eurotiomycetes</taxon>
        <taxon>Eurotiomycetidae</taxon>
        <taxon>Onygenales</taxon>
        <taxon>Ajellomycetaceae</taxon>
        <taxon>Blastomyces</taxon>
    </lineage>
</organism>
<reference evidence="2" key="1">
    <citation type="submission" date="2009-02" db="EMBL/GenBank/DDBJ databases">
        <title>The Genome Sequence of Blastomyces dermatitidis strain ER-3.</title>
        <authorList>
            <consortium name="The Broad Institute Genome Sequencing Platform"/>
            <consortium name="Broad Institute Microbial Sequencing Center."/>
            <person name="Champion M."/>
            <person name="Cuomo C."/>
            <person name="Ma L.-J."/>
            <person name="Henn M.R."/>
            <person name="Klein B."/>
            <person name="Goldman B."/>
            <person name="Young S."/>
            <person name="Kodira C.D."/>
            <person name="Zeng Q."/>
            <person name="Koehrsen M."/>
            <person name="Alvarado L."/>
            <person name="Berlin A.M."/>
            <person name="Heiman D.I."/>
            <person name="Hepburn T.A."/>
            <person name="Saif S."/>
            <person name="Shea T.D."/>
            <person name="Shenoy N."/>
            <person name="Sykes S."/>
            <person name="Galagan J."/>
            <person name="Nusbaum C."/>
            <person name="Birren B."/>
        </authorList>
    </citation>
    <scope>NUCLEOTIDE SEQUENCE</scope>
    <source>
        <strain evidence="2">ER-3</strain>
    </source>
</reference>
<name>A0ABX2VYY5_AJEDR</name>
<protein>
    <submittedName>
        <fullName evidence="2">Uncharacterized protein</fullName>
    </submittedName>
</protein>
<reference evidence="3" key="2">
    <citation type="journal article" date="2015" name="PLoS Genet.">
        <title>The dynamic genome and transcriptome of the human fungal pathogen Blastomyces and close relative Emmonsia.</title>
        <authorList>
            <person name="Munoz J.F."/>
            <person name="Gauthier G.M."/>
            <person name="Desjardins C.A."/>
            <person name="Gallo J.E."/>
            <person name="Holder J."/>
            <person name="Sullivan T.D."/>
            <person name="Marty A.J."/>
            <person name="Carmen J.C."/>
            <person name="Chen Z."/>
            <person name="Ding L."/>
            <person name="Gujja S."/>
            <person name="Magrini V."/>
            <person name="Misas E."/>
            <person name="Mitreva M."/>
            <person name="Priest M."/>
            <person name="Saif S."/>
            <person name="Whiston E.A."/>
            <person name="Young S."/>
            <person name="Zeng Q."/>
            <person name="Goldman W.E."/>
            <person name="Mardis E.R."/>
            <person name="Taylor J.W."/>
            <person name="McEwen J.G."/>
            <person name="Clay O.K."/>
            <person name="Klein B.S."/>
            <person name="Cuomo C.A."/>
        </authorList>
    </citation>
    <scope>NUCLEOTIDE SEQUENCE [LARGE SCALE GENOMIC DNA]</scope>
    <source>
        <strain evidence="3">ER-3 / ATCC MYA-2586</strain>
    </source>
</reference>
<dbReference type="EMBL" id="EQ999980">
    <property type="protein sequence ID" value="OAT02349.1"/>
    <property type="molecule type" value="Genomic_DNA"/>
</dbReference>
<dbReference type="RefSeq" id="XP_045282076.1">
    <property type="nucleotide sequence ID" value="XM_045423116.1"/>
</dbReference>
<sequence>MKGEKKKTAAAAAASSSILNASKNDIAGPPLNTMPASGDDFEKDPASSRLLLSPRRDQDFYALYSANPSSEKVPALELPIIISWEFERLKCHELLHALKLPVLSNAVKQATEYKTSVLVLYQAGSAYELPLLLKRAKQAHWKIQRRSIDFPKALDIAELVYEKLQQNGDEVWFYDDLPQTKV</sequence>
<proteinExistence type="predicted"/>
<evidence type="ECO:0000313" key="3">
    <source>
        <dbReference type="Proteomes" id="UP000002039"/>
    </source>
</evidence>
<dbReference type="Proteomes" id="UP000002039">
    <property type="component" value="Unassembled WGS sequence"/>
</dbReference>
<dbReference type="GeneID" id="69029075"/>
<dbReference type="RefSeq" id="XP_045278582.1">
    <property type="nucleotide sequence ID" value="XM_045423115.1"/>
</dbReference>
<dbReference type="EMBL" id="EQ999980">
    <property type="protein sequence ID" value="EEQ92198.1"/>
    <property type="molecule type" value="Genomic_DNA"/>
</dbReference>
<evidence type="ECO:0000313" key="2">
    <source>
        <dbReference type="EMBL" id="OAT02349.1"/>
    </source>
</evidence>
<keyword evidence="3" id="KW-1185">Reference proteome</keyword>
<gene>
    <name evidence="2" type="ORF">BDCG_07318</name>
</gene>
<evidence type="ECO:0000256" key="1">
    <source>
        <dbReference type="SAM" id="MobiDB-lite"/>
    </source>
</evidence>